<dbReference type="Proteomes" id="UP000605846">
    <property type="component" value="Unassembled WGS sequence"/>
</dbReference>
<dbReference type="PROSITE" id="PS00440">
    <property type="entry name" value="ACYLTRANSF_C_2"/>
    <property type="match status" value="1"/>
</dbReference>
<dbReference type="EMBL" id="JABAYA010000029">
    <property type="protein sequence ID" value="KAF7729001.1"/>
    <property type="molecule type" value="Genomic_DNA"/>
</dbReference>
<dbReference type="InterPro" id="IPR042231">
    <property type="entry name" value="Cho/carn_acyl_trans_2"/>
</dbReference>
<evidence type="ECO:0000256" key="5">
    <source>
        <dbReference type="RuleBase" id="RU003801"/>
    </source>
</evidence>
<sequence length="713" mass="80707">MPVETTIMKSALSHDPTGGETFKYQDKLPKLPIPDLQDTAQRYLAALKSLQARSEKEHEATKAAVREFLAKEGPELQHKLQSYANDKSSYIEEFWYDSYLQYTDPVVLNLNPFFVLEDDPTPLRNDQVIRASSLIYSTLTFIHALRNKTLEPDVFRGTPLCMSQFSRLFATARVPTEEGCYIMPAEDARHIVVMAHSQCYHFEVFNENGDVVLTEKEIAANLRAIVRDAAKIPVSDIAKKAVGVLTTENRRNWARLRGELQSDSVNREALKVVDSALFVVCLDHVEPATIDDLSTNMLCGTYKLDQGLQVGTCTNRWYDKLQIIVCKNGSAGINFEHTGVDGHTVLRYVSDIYTDTILRFAKTINSQTKSIFHSYKTNEGIDSRRGSAGSTSLDSNPRRIEWNMTENLAMGIRFAETRLSDLIQQNEVKVLEFTKYGKYFITQMGMSPDAFVQMAFQAAYFGLYGKSECTYEPAMTKTFLHGRTESIRSVTEESVKFVKTYYSNNTSSHEKLEALRAALKNHTRLTRDCAKGFGQDRHLYALECLWDRLHKDTTKRPAIFADDGWRLLNHTVISTSNCGNPALRLFGFGPVVSDGFGIGYIIKEDGIAFVASSKHRQTERLLATLKKYLMDIQLMMLKEKYPGGLSQRQRLLAMDEEAREYFNGYSYFDNGDRDSFTGGEGSDKDSSYSLEGSPTRTGTRKVGKRLMLRETDE</sequence>
<dbReference type="InterPro" id="IPR023213">
    <property type="entry name" value="CAT-like_dom_sf"/>
</dbReference>
<protein>
    <recommendedName>
        <fullName evidence="7">Choline/carnitine acyltransferase domain-containing protein</fullName>
    </recommendedName>
</protein>
<dbReference type="GO" id="GO:0004092">
    <property type="term" value="F:carnitine O-acetyltransferase activity"/>
    <property type="evidence" value="ECO:0007669"/>
    <property type="project" value="TreeGrafter"/>
</dbReference>
<evidence type="ECO:0000313" key="8">
    <source>
        <dbReference type="EMBL" id="KAF7729001.1"/>
    </source>
</evidence>
<dbReference type="GO" id="GO:0005739">
    <property type="term" value="C:mitochondrion"/>
    <property type="evidence" value="ECO:0007669"/>
    <property type="project" value="TreeGrafter"/>
</dbReference>
<feature type="domain" description="Choline/carnitine acyltransferase" evidence="7">
    <location>
        <begin position="31"/>
        <end position="627"/>
    </location>
</feature>
<dbReference type="FunFam" id="3.30.559.10:FF:000019">
    <property type="entry name" value="Carnitine acetyl transferase"/>
    <property type="match status" value="1"/>
</dbReference>
<dbReference type="PROSITE" id="PS00439">
    <property type="entry name" value="ACYLTRANSF_C_1"/>
    <property type="match status" value="1"/>
</dbReference>
<evidence type="ECO:0000259" key="7">
    <source>
        <dbReference type="Pfam" id="PF00755"/>
    </source>
</evidence>
<evidence type="ECO:0000256" key="6">
    <source>
        <dbReference type="SAM" id="MobiDB-lite"/>
    </source>
</evidence>
<keyword evidence="3 5" id="KW-0012">Acyltransferase</keyword>
<dbReference type="InterPro" id="IPR039551">
    <property type="entry name" value="Cho/carn_acyl_trans"/>
</dbReference>
<evidence type="ECO:0000256" key="1">
    <source>
        <dbReference type="ARBA" id="ARBA00005232"/>
    </source>
</evidence>
<feature type="region of interest" description="Disordered" evidence="6">
    <location>
        <begin position="672"/>
        <end position="713"/>
    </location>
</feature>
<dbReference type="AlphaFoldDB" id="A0A8H7BZG1"/>
<dbReference type="PANTHER" id="PTHR22589:SF29">
    <property type="entry name" value="MITOCHONDRIAL CARNITINE O-ACETYLTRANSFERASE-RELATED"/>
    <property type="match status" value="1"/>
</dbReference>
<dbReference type="FunFam" id="3.30.559.70:FF:000003">
    <property type="entry name" value="Carnitine acetyl transferase FacC"/>
    <property type="match status" value="1"/>
</dbReference>
<evidence type="ECO:0000313" key="9">
    <source>
        <dbReference type="Proteomes" id="UP000605846"/>
    </source>
</evidence>
<evidence type="ECO:0000256" key="3">
    <source>
        <dbReference type="ARBA" id="ARBA00023315"/>
    </source>
</evidence>
<dbReference type="OrthoDB" id="240216at2759"/>
<dbReference type="SUPFAM" id="SSF52777">
    <property type="entry name" value="CoA-dependent acyltransferases"/>
    <property type="match status" value="2"/>
</dbReference>
<dbReference type="PANTHER" id="PTHR22589">
    <property type="entry name" value="CARNITINE O-ACYLTRANSFERASE"/>
    <property type="match status" value="1"/>
</dbReference>
<dbReference type="Gene3D" id="3.30.559.70">
    <property type="entry name" value="Choline/Carnitine o-acyltransferase, domain 2"/>
    <property type="match status" value="1"/>
</dbReference>
<dbReference type="InterPro" id="IPR000542">
    <property type="entry name" value="Carn_acyl_trans"/>
</dbReference>
<name>A0A8H7BZG1_9FUNG</name>
<reference evidence="8" key="1">
    <citation type="submission" date="2020-01" db="EMBL/GenBank/DDBJ databases">
        <title>Genome Sequencing of Three Apophysomyces-Like Fungal Strains Confirms a Novel Fungal Genus in the Mucoromycota with divergent Burkholderia-like Endosymbiotic Bacteria.</title>
        <authorList>
            <person name="Stajich J.E."/>
            <person name="Macias A.M."/>
            <person name="Carter-House D."/>
            <person name="Lovett B."/>
            <person name="Kasson L.R."/>
            <person name="Berry K."/>
            <person name="Grigoriev I."/>
            <person name="Chang Y."/>
            <person name="Spatafora J."/>
            <person name="Kasson M.T."/>
        </authorList>
    </citation>
    <scope>NUCLEOTIDE SEQUENCE</scope>
    <source>
        <strain evidence="8">NRRL A-21654</strain>
    </source>
</reference>
<feature type="active site" description="Proton acceptor" evidence="4">
    <location>
        <position position="337"/>
    </location>
</feature>
<keyword evidence="2 5" id="KW-0808">Transferase</keyword>
<dbReference type="GO" id="GO:0009437">
    <property type="term" value="P:carnitine metabolic process"/>
    <property type="evidence" value="ECO:0007669"/>
    <property type="project" value="TreeGrafter"/>
</dbReference>
<evidence type="ECO:0000256" key="4">
    <source>
        <dbReference type="PIRSR" id="PIRSR600542-1"/>
    </source>
</evidence>
<dbReference type="Pfam" id="PF00755">
    <property type="entry name" value="Carn_acyltransf"/>
    <property type="match status" value="1"/>
</dbReference>
<evidence type="ECO:0000256" key="2">
    <source>
        <dbReference type="ARBA" id="ARBA00022679"/>
    </source>
</evidence>
<feature type="compositionally biased region" description="Basic and acidic residues" evidence="6">
    <location>
        <begin position="672"/>
        <end position="686"/>
    </location>
</feature>
<gene>
    <name evidence="8" type="ORF">EC973_005032</name>
</gene>
<dbReference type="Gene3D" id="3.30.559.10">
    <property type="entry name" value="Chloramphenicol acetyltransferase-like domain"/>
    <property type="match status" value="1"/>
</dbReference>
<accession>A0A8H7BZG1</accession>
<keyword evidence="9" id="KW-1185">Reference proteome</keyword>
<comment type="caution">
    <text evidence="8">The sequence shown here is derived from an EMBL/GenBank/DDBJ whole genome shotgun (WGS) entry which is preliminary data.</text>
</comment>
<feature type="compositionally biased region" description="Polar residues" evidence="6">
    <location>
        <begin position="687"/>
        <end position="697"/>
    </location>
</feature>
<organism evidence="8 9">
    <name type="scientific">Apophysomyces ossiformis</name>
    <dbReference type="NCBI Taxonomy" id="679940"/>
    <lineage>
        <taxon>Eukaryota</taxon>
        <taxon>Fungi</taxon>
        <taxon>Fungi incertae sedis</taxon>
        <taxon>Mucoromycota</taxon>
        <taxon>Mucoromycotina</taxon>
        <taxon>Mucoromycetes</taxon>
        <taxon>Mucorales</taxon>
        <taxon>Mucorineae</taxon>
        <taxon>Mucoraceae</taxon>
        <taxon>Apophysomyces</taxon>
    </lineage>
</organism>
<proteinExistence type="inferred from homology"/>
<comment type="similarity">
    <text evidence="1 5">Belongs to the carnitine/choline acetyltransferase family.</text>
</comment>